<evidence type="ECO:0000256" key="1">
    <source>
        <dbReference type="ARBA" id="ARBA00004141"/>
    </source>
</evidence>
<dbReference type="Proteomes" id="UP000188533">
    <property type="component" value="Unassembled WGS sequence"/>
</dbReference>
<feature type="transmembrane region" description="Helical" evidence="5">
    <location>
        <begin position="115"/>
        <end position="136"/>
    </location>
</feature>
<protein>
    <submittedName>
        <fullName evidence="6">Nramp-domain-containing protein</fullName>
    </submittedName>
</protein>
<dbReference type="AlphaFoldDB" id="A0A1Q3EC04"/>
<keyword evidence="2 5" id="KW-0812">Transmembrane</keyword>
<reference evidence="6 7" key="2">
    <citation type="submission" date="2017-02" db="EMBL/GenBank/DDBJ databases">
        <title>A genome survey and senescence transcriptome analysis in Lentinula edodes.</title>
        <authorList>
            <person name="Sakamoto Y."/>
            <person name="Nakade K."/>
            <person name="Sato S."/>
            <person name="Yoshida Y."/>
            <person name="Miyazaki K."/>
            <person name="Natsume S."/>
            <person name="Konno N."/>
        </authorList>
    </citation>
    <scope>NUCLEOTIDE SEQUENCE [LARGE SCALE GENOMIC DNA]</scope>
    <source>
        <strain evidence="6 7">NBRC 111202</strain>
    </source>
</reference>
<dbReference type="PANTHER" id="PTHR11706:SF101">
    <property type="entry name" value="MANGANESE TRANSPORTER SMF1"/>
    <property type="match status" value="1"/>
</dbReference>
<dbReference type="GO" id="GO:0015086">
    <property type="term" value="F:cadmium ion transmembrane transporter activity"/>
    <property type="evidence" value="ECO:0007669"/>
    <property type="project" value="TreeGrafter"/>
</dbReference>
<name>A0A1Q3EC04_LENED</name>
<dbReference type="PANTHER" id="PTHR11706">
    <property type="entry name" value="SOLUTE CARRIER PROTEIN FAMILY 11 MEMBER"/>
    <property type="match status" value="1"/>
</dbReference>
<feature type="transmembrane region" description="Helical" evidence="5">
    <location>
        <begin position="57"/>
        <end position="76"/>
    </location>
</feature>
<evidence type="ECO:0000256" key="3">
    <source>
        <dbReference type="ARBA" id="ARBA00022989"/>
    </source>
</evidence>
<dbReference type="InterPro" id="IPR001046">
    <property type="entry name" value="NRAMP_fam"/>
</dbReference>
<keyword evidence="3 5" id="KW-1133">Transmembrane helix</keyword>
<evidence type="ECO:0000256" key="2">
    <source>
        <dbReference type="ARBA" id="ARBA00022692"/>
    </source>
</evidence>
<evidence type="ECO:0000256" key="4">
    <source>
        <dbReference type="ARBA" id="ARBA00023136"/>
    </source>
</evidence>
<dbReference type="STRING" id="5353.A0A1Q3EC04"/>
<dbReference type="EMBL" id="BDGU01000206">
    <property type="protein sequence ID" value="GAW04746.1"/>
    <property type="molecule type" value="Genomic_DNA"/>
</dbReference>
<feature type="transmembrane region" description="Helical" evidence="5">
    <location>
        <begin position="383"/>
        <end position="406"/>
    </location>
</feature>
<dbReference type="GO" id="GO:0034755">
    <property type="term" value="P:iron ion transmembrane transport"/>
    <property type="evidence" value="ECO:0007669"/>
    <property type="project" value="TreeGrafter"/>
</dbReference>
<feature type="transmembrane region" description="Helical" evidence="5">
    <location>
        <begin position="306"/>
        <end position="327"/>
    </location>
</feature>
<proteinExistence type="predicted"/>
<evidence type="ECO:0000256" key="5">
    <source>
        <dbReference type="SAM" id="Phobius"/>
    </source>
</evidence>
<dbReference type="Pfam" id="PF01566">
    <property type="entry name" value="Nramp"/>
    <property type="match status" value="3"/>
</dbReference>
<reference evidence="6 7" key="1">
    <citation type="submission" date="2016-08" db="EMBL/GenBank/DDBJ databases">
        <authorList>
            <consortium name="Lentinula edodes genome sequencing consortium"/>
            <person name="Sakamoto Y."/>
            <person name="Nakade K."/>
            <person name="Sato S."/>
            <person name="Yoshida Y."/>
            <person name="Miyazaki K."/>
            <person name="Natsume S."/>
            <person name="Konno N."/>
        </authorList>
    </citation>
    <scope>NUCLEOTIDE SEQUENCE [LARGE SCALE GENOMIC DNA]</scope>
    <source>
        <strain evidence="6 7">NBRC 111202</strain>
    </source>
</reference>
<feature type="transmembrane region" description="Helical" evidence="5">
    <location>
        <begin position="358"/>
        <end position="377"/>
    </location>
</feature>
<accession>A0A1Q3EC04</accession>
<evidence type="ECO:0000313" key="6">
    <source>
        <dbReference type="EMBL" id="GAW04746.1"/>
    </source>
</evidence>
<sequence length="527" mass="57451">MPTLQPTPVRSGPVTLRTILKSVLHHVKRHVGIGIVCSVAYFDPGNWSVDLQAGANFGYRPMLFVLLLSGLGAMVLQTLACKLGCVTGIDLASHCRLLLHDHPTHPRGQGKPVRVFELIIMTLVFAVFACFIVLLLRVHPRWTDVFLGYIPDKKLFQSHPNALYAAVGILGATIMPHALFLGSFLATQDREAFHKPTPANLPEPSNRKKLKRNTKTYFMDLFRITPAERAAAAKDYRSRYGVRENNSLSFVKQHLNHIVIDVCSSILVFAVPINSAILILSATVFFDKLTSKDMAGVTIGLFDAHALIHARIGSGSAFLFALALVVAGQSSSITATLAGQVVGEGFIEWRVSPFLRRLLTRSISLIPSVVVAVAVGRNGIDNLLIISQVLLSVALPFVAFPLIYLTSSKVVMRVQKPPSPPSAVETFDFESTSVHAIETAADSSEPSLRGSIQEVDVEESINSSRNSNGTPTHKSEIEEISDAISIDNIEYIDYSNSRLMSALAYLIWAVILITNVYTMVALGLGDT</sequence>
<feature type="transmembrane region" description="Helical" evidence="5">
    <location>
        <begin position="502"/>
        <end position="524"/>
    </location>
</feature>
<dbReference type="GO" id="GO:0030026">
    <property type="term" value="P:intracellular manganese ion homeostasis"/>
    <property type="evidence" value="ECO:0007669"/>
    <property type="project" value="TreeGrafter"/>
</dbReference>
<gene>
    <name evidence="6" type="ORF">LENED_006554</name>
</gene>
<keyword evidence="7" id="KW-1185">Reference proteome</keyword>
<organism evidence="6 7">
    <name type="scientific">Lentinula edodes</name>
    <name type="common">Shiitake mushroom</name>
    <name type="synonym">Lentinus edodes</name>
    <dbReference type="NCBI Taxonomy" id="5353"/>
    <lineage>
        <taxon>Eukaryota</taxon>
        <taxon>Fungi</taxon>
        <taxon>Dikarya</taxon>
        <taxon>Basidiomycota</taxon>
        <taxon>Agaricomycotina</taxon>
        <taxon>Agaricomycetes</taxon>
        <taxon>Agaricomycetidae</taxon>
        <taxon>Agaricales</taxon>
        <taxon>Marasmiineae</taxon>
        <taxon>Omphalotaceae</taxon>
        <taxon>Lentinula</taxon>
    </lineage>
</organism>
<comment type="subcellular location">
    <subcellularLocation>
        <location evidence="1">Membrane</location>
        <topology evidence="1">Multi-pass membrane protein</topology>
    </subcellularLocation>
</comment>
<comment type="caution">
    <text evidence="6">The sequence shown here is derived from an EMBL/GenBank/DDBJ whole genome shotgun (WGS) entry which is preliminary data.</text>
</comment>
<evidence type="ECO:0000313" key="7">
    <source>
        <dbReference type="Proteomes" id="UP000188533"/>
    </source>
</evidence>
<feature type="transmembrane region" description="Helical" evidence="5">
    <location>
        <begin position="162"/>
        <end position="186"/>
    </location>
</feature>
<dbReference type="GO" id="GO:0005886">
    <property type="term" value="C:plasma membrane"/>
    <property type="evidence" value="ECO:0007669"/>
    <property type="project" value="TreeGrafter"/>
</dbReference>
<keyword evidence="4 5" id="KW-0472">Membrane</keyword>
<dbReference type="GO" id="GO:0005384">
    <property type="term" value="F:manganese ion transmembrane transporter activity"/>
    <property type="evidence" value="ECO:0007669"/>
    <property type="project" value="TreeGrafter"/>
</dbReference>
<feature type="transmembrane region" description="Helical" evidence="5">
    <location>
        <begin position="258"/>
        <end position="286"/>
    </location>
</feature>